<accession>A0A7X5LKT7</accession>
<keyword evidence="3" id="KW-1185">Reference proteome</keyword>
<organism evidence="2 3">
    <name type="scientific">Alteromonas profundi</name>
    <dbReference type="NCBI Taxonomy" id="2696062"/>
    <lineage>
        <taxon>Bacteria</taxon>
        <taxon>Pseudomonadati</taxon>
        <taxon>Pseudomonadota</taxon>
        <taxon>Gammaproteobacteria</taxon>
        <taxon>Alteromonadales</taxon>
        <taxon>Alteromonadaceae</taxon>
        <taxon>Alteromonas/Salinimonas group</taxon>
        <taxon>Alteromonas</taxon>
    </lineage>
</organism>
<evidence type="ECO:0008006" key="4">
    <source>
        <dbReference type="Google" id="ProtNLM"/>
    </source>
</evidence>
<dbReference type="AlphaFoldDB" id="A0A7X5LKT7"/>
<sequence>MKFRTLSSIFLLAQLAACSSFSQLTVPQAEIASNEARVDFYAQQWENEEEFVRLMCWNQRPSDEFRIRNISAGEHVLFVTAAVVNSGTRQKNRREAVVRLDADLEGGKRYSLAQSRKGDRMKVWIQETQTGLLASHVIDVEIGVPNFVGNSRLEQCKEGTV</sequence>
<reference evidence="2 3" key="1">
    <citation type="submission" date="2020-01" db="EMBL/GenBank/DDBJ databases">
        <authorList>
            <person name="Chen J."/>
            <person name="Zhu S."/>
            <person name="Yang J."/>
        </authorList>
    </citation>
    <scope>NUCLEOTIDE SEQUENCE [LARGE SCALE GENOMIC DNA]</scope>
    <source>
        <strain evidence="2 3">345S023</strain>
    </source>
</reference>
<dbReference type="EMBL" id="JAAAWN010000008">
    <property type="protein sequence ID" value="NDV91149.1"/>
    <property type="molecule type" value="Genomic_DNA"/>
</dbReference>
<proteinExistence type="predicted"/>
<gene>
    <name evidence="2" type="ORF">GTH32_08115</name>
</gene>
<feature type="chain" id="PRO_5031507422" description="DUF2846 domain-containing protein" evidence="1">
    <location>
        <begin position="23"/>
        <end position="161"/>
    </location>
</feature>
<dbReference type="Proteomes" id="UP000470213">
    <property type="component" value="Unassembled WGS sequence"/>
</dbReference>
<name>A0A7X5LKT7_9ALTE</name>
<evidence type="ECO:0000313" key="2">
    <source>
        <dbReference type="EMBL" id="NDV91149.1"/>
    </source>
</evidence>
<protein>
    <recommendedName>
        <fullName evidence="4">DUF2846 domain-containing protein</fullName>
    </recommendedName>
</protein>
<comment type="caution">
    <text evidence="2">The sequence shown here is derived from an EMBL/GenBank/DDBJ whole genome shotgun (WGS) entry which is preliminary data.</text>
</comment>
<keyword evidence="1" id="KW-0732">Signal</keyword>
<feature type="signal peptide" evidence="1">
    <location>
        <begin position="1"/>
        <end position="22"/>
    </location>
</feature>
<dbReference type="RefSeq" id="WP_163084732.1">
    <property type="nucleotide sequence ID" value="NZ_JAAAWN010000008.1"/>
</dbReference>
<evidence type="ECO:0000256" key="1">
    <source>
        <dbReference type="SAM" id="SignalP"/>
    </source>
</evidence>
<evidence type="ECO:0000313" key="3">
    <source>
        <dbReference type="Proteomes" id="UP000470213"/>
    </source>
</evidence>